<dbReference type="InterPro" id="IPR004360">
    <property type="entry name" value="Glyas_Fos-R_dOase_dom"/>
</dbReference>
<accession>A0A6N6VNK4</accession>
<organism evidence="2 3">
    <name type="scientific">Parvibaculum sedimenti</name>
    <dbReference type="NCBI Taxonomy" id="2608632"/>
    <lineage>
        <taxon>Bacteria</taxon>
        <taxon>Pseudomonadati</taxon>
        <taxon>Pseudomonadota</taxon>
        <taxon>Alphaproteobacteria</taxon>
        <taxon>Hyphomicrobiales</taxon>
        <taxon>Parvibaculaceae</taxon>
        <taxon>Parvibaculum</taxon>
    </lineage>
</organism>
<feature type="domain" description="VOC" evidence="1">
    <location>
        <begin position="104"/>
        <end position="220"/>
    </location>
</feature>
<dbReference type="InterPro" id="IPR037523">
    <property type="entry name" value="VOC_core"/>
</dbReference>
<dbReference type="AlphaFoldDB" id="A0A6N6VNK4"/>
<proteinExistence type="predicted"/>
<evidence type="ECO:0000313" key="3">
    <source>
        <dbReference type="Proteomes" id="UP000468901"/>
    </source>
</evidence>
<dbReference type="RefSeq" id="WP_152215536.1">
    <property type="nucleotide sequence ID" value="NZ_WESC01000005.1"/>
</dbReference>
<protein>
    <submittedName>
        <fullName evidence="2">VOC family protein</fullName>
    </submittedName>
</protein>
<dbReference type="Proteomes" id="UP000468901">
    <property type="component" value="Unassembled WGS sequence"/>
</dbReference>
<dbReference type="InterPro" id="IPR029068">
    <property type="entry name" value="Glyas_Bleomycin-R_OHBP_Dase"/>
</dbReference>
<evidence type="ECO:0000259" key="1">
    <source>
        <dbReference type="PROSITE" id="PS51819"/>
    </source>
</evidence>
<dbReference type="PROSITE" id="PS51819">
    <property type="entry name" value="VOC"/>
    <property type="match status" value="1"/>
</dbReference>
<dbReference type="CDD" id="cd06587">
    <property type="entry name" value="VOC"/>
    <property type="match status" value="1"/>
</dbReference>
<dbReference type="EMBL" id="WESC01000005">
    <property type="protein sequence ID" value="KAB7740732.1"/>
    <property type="molecule type" value="Genomic_DNA"/>
</dbReference>
<sequence length="228" mass="24558">MNLAKPRIDVGLFTNNLEAMLAFYQNEVGLPFDHVLPLGGGRQQHRHDLLGSVLKINASRDPIAERPPAGYRELLIAREGLLGLKRLTDPDGNLVTLVPPGTFGITRIGVKLGVRDTSAHRRFYAVALGLPDVPEAGGDSFLCGDSVILVENNPNAPSDASMEGTGFRYITVQVLKTDEEHEGILARGGKEGLAPQTLGSVARISFVRDPDGNWIEISQRASLTGTLD</sequence>
<evidence type="ECO:0000313" key="2">
    <source>
        <dbReference type="EMBL" id="KAB7740732.1"/>
    </source>
</evidence>
<gene>
    <name evidence="2" type="ORF">F2P47_06715</name>
</gene>
<reference evidence="2 3" key="1">
    <citation type="submission" date="2019-09" db="EMBL/GenBank/DDBJ databases">
        <title>Parvibaculum sedimenti sp. nov., isolated from sediment.</title>
        <authorList>
            <person name="Wang Y."/>
        </authorList>
    </citation>
    <scope>NUCLEOTIDE SEQUENCE [LARGE SCALE GENOMIC DNA]</scope>
    <source>
        <strain evidence="2 3">HXT-9</strain>
    </source>
</reference>
<dbReference type="Pfam" id="PF00903">
    <property type="entry name" value="Glyoxalase"/>
    <property type="match status" value="1"/>
</dbReference>
<dbReference type="Gene3D" id="3.10.180.10">
    <property type="entry name" value="2,3-Dihydroxybiphenyl 1,2-Dioxygenase, domain 1"/>
    <property type="match status" value="1"/>
</dbReference>
<name>A0A6N6VNK4_9HYPH</name>
<dbReference type="SUPFAM" id="SSF54593">
    <property type="entry name" value="Glyoxalase/Bleomycin resistance protein/Dihydroxybiphenyl dioxygenase"/>
    <property type="match status" value="1"/>
</dbReference>
<keyword evidence="3" id="KW-1185">Reference proteome</keyword>
<comment type="caution">
    <text evidence="2">The sequence shown here is derived from an EMBL/GenBank/DDBJ whole genome shotgun (WGS) entry which is preliminary data.</text>
</comment>